<evidence type="ECO:0000313" key="5">
    <source>
        <dbReference type="EMBL" id="MDN5202350.1"/>
    </source>
</evidence>
<dbReference type="InterPro" id="IPR009057">
    <property type="entry name" value="Homeodomain-like_sf"/>
</dbReference>
<dbReference type="Gene3D" id="1.10.10.60">
    <property type="entry name" value="Homeodomain-like"/>
    <property type="match status" value="2"/>
</dbReference>
<dbReference type="PANTHER" id="PTHR43280">
    <property type="entry name" value="ARAC-FAMILY TRANSCRIPTIONAL REGULATOR"/>
    <property type="match status" value="1"/>
</dbReference>
<dbReference type="InterPro" id="IPR018060">
    <property type="entry name" value="HTH_AraC"/>
</dbReference>
<dbReference type="InterPro" id="IPR020449">
    <property type="entry name" value="Tscrpt_reg_AraC-type_HTH"/>
</dbReference>
<dbReference type="SUPFAM" id="SSF46689">
    <property type="entry name" value="Homeodomain-like"/>
    <property type="match status" value="2"/>
</dbReference>
<gene>
    <name evidence="5" type="ORF">QQ008_13270</name>
</gene>
<dbReference type="PROSITE" id="PS00041">
    <property type="entry name" value="HTH_ARAC_FAMILY_1"/>
    <property type="match status" value="1"/>
</dbReference>
<dbReference type="Proteomes" id="UP001172082">
    <property type="component" value="Unassembled WGS sequence"/>
</dbReference>
<keyword evidence="6" id="KW-1185">Reference proteome</keyword>
<feature type="domain" description="HTH araC/xylS-type" evidence="4">
    <location>
        <begin position="47"/>
        <end position="145"/>
    </location>
</feature>
<reference evidence="5" key="1">
    <citation type="submission" date="2023-06" db="EMBL/GenBank/DDBJ databases">
        <title>Genomic of Parafulvivirga corallium.</title>
        <authorList>
            <person name="Wang G."/>
        </authorList>
    </citation>
    <scope>NUCLEOTIDE SEQUENCE</scope>
    <source>
        <strain evidence="5">BMA10</strain>
    </source>
</reference>
<evidence type="ECO:0000256" key="3">
    <source>
        <dbReference type="ARBA" id="ARBA00023163"/>
    </source>
</evidence>
<evidence type="ECO:0000313" key="6">
    <source>
        <dbReference type="Proteomes" id="UP001172082"/>
    </source>
</evidence>
<evidence type="ECO:0000259" key="4">
    <source>
        <dbReference type="PROSITE" id="PS01124"/>
    </source>
</evidence>
<keyword evidence="2" id="KW-0238">DNA-binding</keyword>
<keyword evidence="3" id="KW-0804">Transcription</keyword>
<dbReference type="InterPro" id="IPR018062">
    <property type="entry name" value="HTH_AraC-typ_CS"/>
</dbReference>
<name>A0ABT8KSA5_9BACT</name>
<dbReference type="PRINTS" id="PR00032">
    <property type="entry name" value="HTHARAC"/>
</dbReference>
<dbReference type="EMBL" id="JAUJEA010000004">
    <property type="protein sequence ID" value="MDN5202350.1"/>
    <property type="molecule type" value="Genomic_DNA"/>
</dbReference>
<evidence type="ECO:0000256" key="2">
    <source>
        <dbReference type="ARBA" id="ARBA00023125"/>
    </source>
</evidence>
<organism evidence="5 6">
    <name type="scientific">Splendidivirga corallicola</name>
    <dbReference type="NCBI Taxonomy" id="3051826"/>
    <lineage>
        <taxon>Bacteria</taxon>
        <taxon>Pseudomonadati</taxon>
        <taxon>Bacteroidota</taxon>
        <taxon>Cytophagia</taxon>
        <taxon>Cytophagales</taxon>
        <taxon>Splendidivirgaceae</taxon>
        <taxon>Splendidivirga</taxon>
    </lineage>
</organism>
<proteinExistence type="predicted"/>
<dbReference type="RefSeq" id="WP_346752375.1">
    <property type="nucleotide sequence ID" value="NZ_JAUJEA010000004.1"/>
</dbReference>
<keyword evidence="1" id="KW-0805">Transcription regulation</keyword>
<dbReference type="SMART" id="SM00342">
    <property type="entry name" value="HTH_ARAC"/>
    <property type="match status" value="1"/>
</dbReference>
<evidence type="ECO:0000256" key="1">
    <source>
        <dbReference type="ARBA" id="ARBA00023015"/>
    </source>
</evidence>
<accession>A0ABT8KSA5</accession>
<sequence length="150" mass="17050">MLEQQGFDGVLSLLQILNALASSEEVKYINKAGYLNTITDSDSERMRSVHAYVMNNYKGTVLLKEAASLANLSPTSFSRYFKAHANKTFSDFVTELRIGQACKLLLDNDFSIAQIAFECGYRTLSHFNRKFRELTGTNPIKYRKAYSQIR</sequence>
<comment type="caution">
    <text evidence="5">The sequence shown here is derived from an EMBL/GenBank/DDBJ whole genome shotgun (WGS) entry which is preliminary data.</text>
</comment>
<dbReference type="PROSITE" id="PS01124">
    <property type="entry name" value="HTH_ARAC_FAMILY_2"/>
    <property type="match status" value="1"/>
</dbReference>
<protein>
    <submittedName>
        <fullName evidence="5">AraC family transcriptional regulator</fullName>
    </submittedName>
</protein>
<dbReference type="Pfam" id="PF12833">
    <property type="entry name" value="HTH_18"/>
    <property type="match status" value="1"/>
</dbReference>
<dbReference type="PANTHER" id="PTHR43280:SF27">
    <property type="entry name" value="TRANSCRIPTIONAL REGULATOR MTLR"/>
    <property type="match status" value="1"/>
</dbReference>